<dbReference type="Proteomes" id="UP000604046">
    <property type="component" value="Unassembled WGS sequence"/>
</dbReference>
<evidence type="ECO:0000313" key="2">
    <source>
        <dbReference type="Proteomes" id="UP000604046"/>
    </source>
</evidence>
<accession>A0A812JTW4</accession>
<name>A0A812JTW4_9DINO</name>
<proteinExistence type="predicted"/>
<protein>
    <submittedName>
        <fullName evidence="1">Uncharacterized protein</fullName>
    </submittedName>
</protein>
<comment type="caution">
    <text evidence="1">The sequence shown here is derived from an EMBL/GenBank/DDBJ whole genome shotgun (WGS) entry which is preliminary data.</text>
</comment>
<dbReference type="AlphaFoldDB" id="A0A812JTW4"/>
<keyword evidence="2" id="KW-1185">Reference proteome</keyword>
<dbReference type="PANTHER" id="PTHR33050:SF7">
    <property type="entry name" value="RIBONUCLEASE H"/>
    <property type="match status" value="1"/>
</dbReference>
<dbReference type="EMBL" id="CAJNDS010000512">
    <property type="protein sequence ID" value="CAE7213569.1"/>
    <property type="molecule type" value="Genomic_DNA"/>
</dbReference>
<reference evidence="1" key="1">
    <citation type="submission" date="2021-02" db="EMBL/GenBank/DDBJ databases">
        <authorList>
            <person name="Dougan E. K."/>
            <person name="Rhodes N."/>
            <person name="Thang M."/>
            <person name="Chan C."/>
        </authorList>
    </citation>
    <scope>NUCLEOTIDE SEQUENCE</scope>
</reference>
<evidence type="ECO:0000313" key="1">
    <source>
        <dbReference type="EMBL" id="CAE7213569.1"/>
    </source>
</evidence>
<dbReference type="OrthoDB" id="419294at2759"/>
<organism evidence="1 2">
    <name type="scientific">Symbiodinium natans</name>
    <dbReference type="NCBI Taxonomy" id="878477"/>
    <lineage>
        <taxon>Eukaryota</taxon>
        <taxon>Sar</taxon>
        <taxon>Alveolata</taxon>
        <taxon>Dinophyceae</taxon>
        <taxon>Suessiales</taxon>
        <taxon>Symbiodiniaceae</taxon>
        <taxon>Symbiodinium</taxon>
    </lineage>
</organism>
<dbReference type="PANTHER" id="PTHR33050">
    <property type="entry name" value="REVERSE TRANSCRIPTASE DOMAIN-CONTAINING PROTEIN"/>
    <property type="match status" value="1"/>
</dbReference>
<gene>
    <name evidence="1" type="ORF">SNAT2548_LOCUS7346</name>
</gene>
<sequence>MFPVRNPRECGVLLPCQKEQALWLHLALPFGSTGSVWSYVRIADALTFVALTLLMLPTAHYVDDFFQVEPTSVAESGFQAFQQLSRLLGLRMKESKAKPPSQDQTLLGVRSLELLLQLLPQLRPVRIPLQLSAQGLKFAIVYADAFINLGGISRCANRWLADSPPLEVLRDSSNGIGVCVITQRRRFAFRTEVPTHVLAKAASTKAFIFWLEAVAQLLALAALYEDNPDFVVCFVDNTAAEHALNKGHTKDPAFAWLIGAFWVWAAEAGCLPMFHRVTSAANLADGISRGDLSLMESCQFALCEYKLDDVWQILLRLQSQPENLEQWQFAEVVRSLSRGLLTPTSQ</sequence>
<dbReference type="InterPro" id="IPR052055">
    <property type="entry name" value="Hepadnavirus_pol/RT"/>
</dbReference>